<feature type="compositionally biased region" description="Low complexity" evidence="1">
    <location>
        <begin position="493"/>
        <end position="504"/>
    </location>
</feature>
<dbReference type="EMBL" id="JAAIUW010000004">
    <property type="protein sequence ID" value="KAF7836681.1"/>
    <property type="molecule type" value="Genomic_DNA"/>
</dbReference>
<evidence type="ECO:0000256" key="1">
    <source>
        <dbReference type="SAM" id="MobiDB-lite"/>
    </source>
</evidence>
<feature type="compositionally biased region" description="Basic and acidic residues" evidence="1">
    <location>
        <begin position="384"/>
        <end position="411"/>
    </location>
</feature>
<dbReference type="GO" id="GO:0008168">
    <property type="term" value="F:methyltransferase activity"/>
    <property type="evidence" value="ECO:0007669"/>
    <property type="project" value="UniProtKB-KW"/>
</dbReference>
<feature type="compositionally biased region" description="Acidic residues" evidence="1">
    <location>
        <begin position="428"/>
        <end position="439"/>
    </location>
</feature>
<feature type="region of interest" description="Disordered" evidence="1">
    <location>
        <begin position="612"/>
        <end position="656"/>
    </location>
</feature>
<evidence type="ECO:0000313" key="2">
    <source>
        <dbReference type="EMBL" id="KAF7836681.1"/>
    </source>
</evidence>
<feature type="region of interest" description="Disordered" evidence="1">
    <location>
        <begin position="324"/>
        <end position="577"/>
    </location>
</feature>
<dbReference type="AlphaFoldDB" id="A0A835CAR9"/>
<dbReference type="OrthoDB" id="1934890at2759"/>
<feature type="compositionally biased region" description="Low complexity" evidence="1">
    <location>
        <begin position="29"/>
        <end position="40"/>
    </location>
</feature>
<protein>
    <submittedName>
        <fullName evidence="2">Histone-lysine N-methyltransferase SETD1B-like</fullName>
    </submittedName>
</protein>
<feature type="region of interest" description="Disordered" evidence="1">
    <location>
        <begin position="118"/>
        <end position="139"/>
    </location>
</feature>
<accession>A0A835CAR9</accession>
<feature type="compositionally biased region" description="Acidic residues" evidence="1">
    <location>
        <begin position="334"/>
        <end position="363"/>
    </location>
</feature>
<feature type="region of interest" description="Disordered" evidence="1">
    <location>
        <begin position="29"/>
        <end position="80"/>
    </location>
</feature>
<keyword evidence="3" id="KW-1185">Reference proteome</keyword>
<reference evidence="2" key="1">
    <citation type="submission" date="2020-09" db="EMBL/GenBank/DDBJ databases">
        <title>Genome-Enabled Discovery of Anthraquinone Biosynthesis in Senna tora.</title>
        <authorList>
            <person name="Kang S.-H."/>
            <person name="Pandey R.P."/>
            <person name="Lee C.-M."/>
            <person name="Sim J.-S."/>
            <person name="Jeong J.-T."/>
            <person name="Choi B.-S."/>
            <person name="Jung M."/>
            <person name="Ginzburg D."/>
            <person name="Zhao K."/>
            <person name="Won S.Y."/>
            <person name="Oh T.-J."/>
            <person name="Yu Y."/>
            <person name="Kim N.-H."/>
            <person name="Lee O.R."/>
            <person name="Lee T.-H."/>
            <person name="Bashyal P."/>
            <person name="Kim T.-S."/>
            <person name="Lee W.-H."/>
            <person name="Kawkins C."/>
            <person name="Kim C.-K."/>
            <person name="Kim J.S."/>
            <person name="Ahn B.O."/>
            <person name="Rhee S.Y."/>
            <person name="Sohng J.K."/>
        </authorList>
    </citation>
    <scope>NUCLEOTIDE SEQUENCE</scope>
    <source>
        <tissue evidence="2">Leaf</tissue>
    </source>
</reference>
<proteinExistence type="predicted"/>
<feature type="region of interest" description="Disordered" evidence="1">
    <location>
        <begin position="189"/>
        <end position="210"/>
    </location>
</feature>
<dbReference type="PANTHER" id="PTHR33448">
    <property type="entry name" value="CHLOROPLAST PROTEIN HCF243-RELATED"/>
    <property type="match status" value="1"/>
</dbReference>
<dbReference type="PANTHER" id="PTHR33448:SF4">
    <property type="entry name" value="CHLOROPLAST PROTEIN HCF243"/>
    <property type="match status" value="1"/>
</dbReference>
<feature type="compositionally biased region" description="Acidic residues" evidence="1">
    <location>
        <begin position="524"/>
        <end position="545"/>
    </location>
</feature>
<feature type="compositionally biased region" description="Acidic residues" evidence="1">
    <location>
        <begin position="505"/>
        <end position="514"/>
    </location>
</feature>
<gene>
    <name evidence="2" type="ORF">G2W53_011540</name>
</gene>
<feature type="compositionally biased region" description="Basic and acidic residues" evidence="1">
    <location>
        <begin position="462"/>
        <end position="475"/>
    </location>
</feature>
<evidence type="ECO:0000313" key="3">
    <source>
        <dbReference type="Proteomes" id="UP000634136"/>
    </source>
</evidence>
<sequence length="779" mass="86680">MEAERPHHHNSTSELFICFTSRLSSSSSMKLSSKSLLSPSRNREPSQISLSSSLSRRLRSNGSIKGGNGQASPMFPATNGKKRGCAFENPEPSSPKVTCIGQVRVKTKKQGKKMRAVARSKKRRGEASFRRTEQGGFSSDLQNLQQEAGLTHRNQRWVHLPLTICEALRAFGAEFSCLFPCRSSSCGREKEEEERVEKGEGSGGGESREGSCGAAFARWLVALQEGDGKGREIELVVGEQNEHGVEEEQEEEDSDGDGRRDRPERSRRRHVFEDIEIDVEKKNEEGEEEEEKGRVSICIPPKNALLLMRCRSDPVKMAALANRFWESPAHKDEVEENEHGEEEEDNDEEEEEQQEVHMEEDEQVQVQVQLPKVEVEQDGSICERGNEEQEVSEAKAKIETKSEVEEAHEAEAEATPNPEINEEKERTEEEEEEEEEDEGGNAIANQKDETLVSISSPEVTSDPEKSELLDVQEEKLESEDYSIEAKSSEHESSSSSSSPVISEASESENNEEESAVVSVKAETFAEEEEEATEESTEGEEEEEKETGERPGEDETTATQDRSEPDGPKLPEKKPGPVLPDCLLLMMCEPKLSMEVSKETWVCSTDFIRWLPDRPAKRKDGGDEPKKRISVDSKPPQPPVPAAAQPPRSSCSFPAPATHGAGMSMATMIEQKLVGSNGYEPFVLTRCKSEPMRSSAKLGQDACFWKNRKLEPHHHPATLGVGAAGIIAQRLDVTAFRIDCKFVSDFHFSGKYCSTALLLFLFLRHVKKTKEGGVIVCHFG</sequence>
<feature type="compositionally biased region" description="Basic and acidic residues" evidence="1">
    <location>
        <begin position="189"/>
        <end position="200"/>
    </location>
</feature>
<keyword evidence="2" id="KW-0808">Transferase</keyword>
<feature type="compositionally biased region" description="Basic and acidic residues" evidence="1">
    <location>
        <begin position="612"/>
        <end position="630"/>
    </location>
</feature>
<feature type="compositionally biased region" description="Basic and acidic residues" evidence="1">
    <location>
        <begin position="560"/>
        <end position="574"/>
    </location>
</feature>
<dbReference type="GO" id="GO:0032259">
    <property type="term" value="P:methylation"/>
    <property type="evidence" value="ECO:0007669"/>
    <property type="project" value="UniProtKB-KW"/>
</dbReference>
<comment type="caution">
    <text evidence="2">The sequence shown here is derived from an EMBL/GenBank/DDBJ whole genome shotgun (WGS) entry which is preliminary data.</text>
</comment>
<organism evidence="2 3">
    <name type="scientific">Senna tora</name>
    <dbReference type="NCBI Taxonomy" id="362788"/>
    <lineage>
        <taxon>Eukaryota</taxon>
        <taxon>Viridiplantae</taxon>
        <taxon>Streptophyta</taxon>
        <taxon>Embryophyta</taxon>
        <taxon>Tracheophyta</taxon>
        <taxon>Spermatophyta</taxon>
        <taxon>Magnoliopsida</taxon>
        <taxon>eudicotyledons</taxon>
        <taxon>Gunneridae</taxon>
        <taxon>Pentapetalae</taxon>
        <taxon>rosids</taxon>
        <taxon>fabids</taxon>
        <taxon>Fabales</taxon>
        <taxon>Fabaceae</taxon>
        <taxon>Caesalpinioideae</taxon>
        <taxon>Cassia clade</taxon>
        <taxon>Senna</taxon>
    </lineage>
</organism>
<keyword evidence="2" id="KW-0489">Methyltransferase</keyword>
<name>A0A835CAR9_9FABA</name>
<dbReference type="Proteomes" id="UP000634136">
    <property type="component" value="Unassembled WGS sequence"/>
</dbReference>
<feature type="region of interest" description="Disordered" evidence="1">
    <location>
        <begin position="238"/>
        <end position="267"/>
    </location>
</feature>